<gene>
    <name evidence="1" type="ORF">HF086_011307</name>
</gene>
<protein>
    <submittedName>
        <fullName evidence="1">Uncharacterized protein</fullName>
    </submittedName>
</protein>
<accession>A0A922MFL2</accession>
<dbReference type="EMBL" id="JACEFF010000530">
    <property type="protein sequence ID" value="KAH9635774.1"/>
    <property type="molecule type" value="Genomic_DNA"/>
</dbReference>
<dbReference type="Proteomes" id="UP000814243">
    <property type="component" value="Unassembled WGS sequence"/>
</dbReference>
<organism evidence="1 2">
    <name type="scientific">Spodoptera exigua</name>
    <name type="common">Beet armyworm</name>
    <name type="synonym">Noctua fulgens</name>
    <dbReference type="NCBI Taxonomy" id="7107"/>
    <lineage>
        <taxon>Eukaryota</taxon>
        <taxon>Metazoa</taxon>
        <taxon>Ecdysozoa</taxon>
        <taxon>Arthropoda</taxon>
        <taxon>Hexapoda</taxon>
        <taxon>Insecta</taxon>
        <taxon>Pterygota</taxon>
        <taxon>Neoptera</taxon>
        <taxon>Endopterygota</taxon>
        <taxon>Lepidoptera</taxon>
        <taxon>Glossata</taxon>
        <taxon>Ditrysia</taxon>
        <taxon>Noctuoidea</taxon>
        <taxon>Noctuidae</taxon>
        <taxon>Amphipyrinae</taxon>
        <taxon>Spodoptera</taxon>
    </lineage>
</organism>
<dbReference type="AlphaFoldDB" id="A0A922MFL2"/>
<reference evidence="1" key="1">
    <citation type="journal article" date="2021" name="G3 (Bethesda)">
        <title>Genome and transcriptome analysis of the beet armyworm Spodoptera exigua reveals targets for pest control. .</title>
        <authorList>
            <person name="Simon S."/>
            <person name="Breeschoten T."/>
            <person name="Jansen H.J."/>
            <person name="Dirks R.P."/>
            <person name="Schranz M.E."/>
            <person name="Ros V.I.D."/>
        </authorList>
    </citation>
    <scope>NUCLEOTIDE SEQUENCE</scope>
    <source>
        <strain evidence="1">TB_SE_WUR_2020</strain>
    </source>
</reference>
<evidence type="ECO:0000313" key="2">
    <source>
        <dbReference type="Proteomes" id="UP000814243"/>
    </source>
</evidence>
<proteinExistence type="predicted"/>
<comment type="caution">
    <text evidence="1">The sequence shown here is derived from an EMBL/GenBank/DDBJ whole genome shotgun (WGS) entry which is preliminary data.</text>
</comment>
<evidence type="ECO:0000313" key="1">
    <source>
        <dbReference type="EMBL" id="KAH9635774.1"/>
    </source>
</evidence>
<sequence length="113" mass="13061">MLRRNSPRRHISLCVHITVPPPVIEPLYVEEKVVTTPQIETKATLVQTDKCEPQTAQVVKITKDMVELEHEMHENTKIAIDNYKVATQFCTDYNKALFKRSPRFTATDEQCPH</sequence>
<name>A0A922MFL2_SPOEX</name>